<dbReference type="Gene3D" id="3.20.20.140">
    <property type="entry name" value="Metal-dependent hydrolases"/>
    <property type="match status" value="1"/>
</dbReference>
<dbReference type="GO" id="GO:0016747">
    <property type="term" value="F:acyltransferase activity, transferring groups other than amino-acyl groups"/>
    <property type="evidence" value="ECO:0007669"/>
    <property type="project" value="InterPro"/>
</dbReference>
<dbReference type="EMBL" id="BRXX01000505">
    <property type="protein sequence ID" value="GMI14763.1"/>
    <property type="molecule type" value="Genomic_DNA"/>
</dbReference>
<dbReference type="Gene3D" id="3.40.630.30">
    <property type="match status" value="1"/>
</dbReference>
<comment type="pathway">
    <text evidence="2">Purine metabolism; guanine degradation; xanthine from guanine: step 1/1.</text>
</comment>
<dbReference type="GO" id="GO:0008892">
    <property type="term" value="F:guanine deaminase activity"/>
    <property type="evidence" value="ECO:0007669"/>
    <property type="project" value="UniProtKB-EC"/>
</dbReference>
<dbReference type="GO" id="GO:0008270">
    <property type="term" value="F:zinc ion binding"/>
    <property type="evidence" value="ECO:0007669"/>
    <property type="project" value="InterPro"/>
</dbReference>
<evidence type="ECO:0000256" key="3">
    <source>
        <dbReference type="ARBA" id="ARBA00006745"/>
    </source>
</evidence>
<evidence type="ECO:0000256" key="6">
    <source>
        <dbReference type="ARBA" id="ARBA00022801"/>
    </source>
</evidence>
<dbReference type="SUPFAM" id="SSF51556">
    <property type="entry name" value="Metallo-dependent hydrolases"/>
    <property type="match status" value="1"/>
</dbReference>
<dbReference type="Pfam" id="PF13302">
    <property type="entry name" value="Acetyltransf_3"/>
    <property type="match status" value="1"/>
</dbReference>
<dbReference type="Gene3D" id="2.30.40.10">
    <property type="entry name" value="Urease, subunit C, domain 1"/>
    <property type="match status" value="1"/>
</dbReference>
<dbReference type="PANTHER" id="PTHR11271">
    <property type="entry name" value="GUANINE DEAMINASE"/>
    <property type="match status" value="1"/>
</dbReference>
<comment type="similarity">
    <text evidence="3">Belongs to the metallo-dependent hydrolases superfamily. ATZ/TRZ family.</text>
</comment>
<dbReference type="InterPro" id="IPR014311">
    <property type="entry name" value="Guanine_deaminase"/>
</dbReference>
<feature type="domain" description="N-acetyltransferase" evidence="9">
    <location>
        <begin position="5"/>
        <end position="147"/>
    </location>
</feature>
<feature type="domain" description="Amidohydrolase-related" evidence="8">
    <location>
        <begin position="257"/>
        <end position="626"/>
    </location>
</feature>
<dbReference type="SUPFAM" id="SSF55729">
    <property type="entry name" value="Acyl-CoA N-acyltransferases (Nat)"/>
    <property type="match status" value="1"/>
</dbReference>
<reference evidence="11" key="1">
    <citation type="journal article" date="2023" name="Commun. Biol.">
        <title>Genome analysis of Parmales, the sister group of diatoms, reveals the evolutionary specialization of diatoms from phago-mixotrophs to photoautotrophs.</title>
        <authorList>
            <person name="Ban H."/>
            <person name="Sato S."/>
            <person name="Yoshikawa S."/>
            <person name="Yamada K."/>
            <person name="Nakamura Y."/>
            <person name="Ichinomiya M."/>
            <person name="Sato N."/>
            <person name="Blanc-Mathieu R."/>
            <person name="Endo H."/>
            <person name="Kuwata A."/>
            <person name="Ogata H."/>
        </authorList>
    </citation>
    <scope>NUCLEOTIDE SEQUENCE [LARGE SCALE GENOMIC DNA]</scope>
    <source>
        <strain evidence="11">NIES 3699</strain>
    </source>
</reference>
<dbReference type="Proteomes" id="UP001165160">
    <property type="component" value="Unassembled WGS sequence"/>
</dbReference>
<comment type="caution">
    <text evidence="10">The sequence shown here is derived from an EMBL/GenBank/DDBJ whole genome shotgun (WGS) entry which is preliminary data.</text>
</comment>
<keyword evidence="11" id="KW-1185">Reference proteome</keyword>
<dbReference type="InterPro" id="IPR051607">
    <property type="entry name" value="Metallo-dep_hydrolases"/>
</dbReference>
<evidence type="ECO:0000313" key="11">
    <source>
        <dbReference type="Proteomes" id="UP001165160"/>
    </source>
</evidence>
<dbReference type="InterPro" id="IPR032466">
    <property type="entry name" value="Metal_Hydrolase"/>
</dbReference>
<sequence>MITSLRLLTKEDVTSLADAANFPSIGETLRNGFPYPYTVQHAESFIDIASSSDTDLILAIVDTSSPTTILGIISLNQTKLNDPSVMELGYWLSPPYWNQKIITTSISQILRHEPPPHLCSQKMFRVEALVQLDNLNSAKALLKNDFKRDALLRHHNYSVKEQRRLDCHLFSRTVSRSDSPVSTPKQGQNLAYVRGNFVHVNGPAADIEILMDHLMQIDLTTGTIEKFEPASSAWAQTLTSKPSIPYLYKSMNPASDFITPGFIDCHVHAPQYSFAGTATDRPLMGDDGWLASYTFPSERQLSDPRLAAKVYEKVVKRLLREGTTTACYFATIHLEASLILADMTEKYNQRALIGKVCMDQNSPSDYIETTEESLSQTEAFITEVQGRDSFKAGNLYPVVTPRFIPTCSKELLSGLGRLAEKYDARVQSHISESIDEVAFVKALGYEETDAEIFRRHSLLRNSVMAHAVWCSREDLALMKAHNSGIACCPLSNVYFASGILDLNVCQEVGVNVGLGTDISGGYSPSMMNSQRTAVVTSRVANFSKGNPIDYKRAFFLATLGSARTLQLDHLVGNFAVGKRFDAVCWSVEGGGGGVDVFEGDTSEDIVQKILTNGGREDIARVYVNGKECV</sequence>
<dbReference type="GO" id="GO:0005829">
    <property type="term" value="C:cytosol"/>
    <property type="evidence" value="ECO:0007669"/>
    <property type="project" value="TreeGrafter"/>
</dbReference>
<name>A0A9W7KWW3_9STRA</name>
<keyword evidence="5" id="KW-0479">Metal-binding</keyword>
<dbReference type="InterPro" id="IPR016181">
    <property type="entry name" value="Acyl_CoA_acyltransferase"/>
</dbReference>
<comment type="cofactor">
    <cofactor evidence="1">
        <name>Zn(2+)</name>
        <dbReference type="ChEBI" id="CHEBI:29105"/>
    </cofactor>
</comment>
<organism evidence="10 11">
    <name type="scientific">Triparma verrucosa</name>
    <dbReference type="NCBI Taxonomy" id="1606542"/>
    <lineage>
        <taxon>Eukaryota</taxon>
        <taxon>Sar</taxon>
        <taxon>Stramenopiles</taxon>
        <taxon>Ochrophyta</taxon>
        <taxon>Bolidophyceae</taxon>
        <taxon>Parmales</taxon>
        <taxon>Triparmaceae</taxon>
        <taxon>Triparma</taxon>
    </lineage>
</organism>
<dbReference type="InterPro" id="IPR006680">
    <property type="entry name" value="Amidohydro-rel"/>
</dbReference>
<gene>
    <name evidence="10" type="ORF">TrVE_jg7325</name>
</gene>
<dbReference type="NCBIfam" id="TIGR02967">
    <property type="entry name" value="guan_deamin"/>
    <property type="match status" value="1"/>
</dbReference>
<dbReference type="InterPro" id="IPR011059">
    <property type="entry name" value="Metal-dep_hydrolase_composite"/>
</dbReference>
<keyword evidence="6" id="KW-0378">Hydrolase</keyword>
<protein>
    <recommendedName>
        <fullName evidence="4">guanine deaminase</fullName>
        <ecNumber evidence="4">3.5.4.3</ecNumber>
    </recommendedName>
</protein>
<proteinExistence type="inferred from homology"/>
<evidence type="ECO:0000256" key="2">
    <source>
        <dbReference type="ARBA" id="ARBA00004984"/>
    </source>
</evidence>
<dbReference type="EC" id="3.5.4.3" evidence="4"/>
<accession>A0A9W7KWW3</accession>
<evidence type="ECO:0000256" key="4">
    <source>
        <dbReference type="ARBA" id="ARBA00012781"/>
    </source>
</evidence>
<evidence type="ECO:0000256" key="1">
    <source>
        <dbReference type="ARBA" id="ARBA00001947"/>
    </source>
</evidence>
<evidence type="ECO:0000313" key="10">
    <source>
        <dbReference type="EMBL" id="GMI14763.1"/>
    </source>
</evidence>
<keyword evidence="7" id="KW-0862">Zinc</keyword>
<evidence type="ECO:0000256" key="5">
    <source>
        <dbReference type="ARBA" id="ARBA00022723"/>
    </source>
</evidence>
<evidence type="ECO:0000259" key="8">
    <source>
        <dbReference type="Pfam" id="PF01979"/>
    </source>
</evidence>
<dbReference type="InterPro" id="IPR000182">
    <property type="entry name" value="GNAT_dom"/>
</dbReference>
<dbReference type="Pfam" id="PF01979">
    <property type="entry name" value="Amidohydro_1"/>
    <property type="match status" value="1"/>
</dbReference>
<dbReference type="GO" id="GO:0006147">
    <property type="term" value="P:guanine catabolic process"/>
    <property type="evidence" value="ECO:0007669"/>
    <property type="project" value="InterPro"/>
</dbReference>
<evidence type="ECO:0000259" key="9">
    <source>
        <dbReference type="Pfam" id="PF13302"/>
    </source>
</evidence>
<dbReference type="PANTHER" id="PTHR11271:SF6">
    <property type="entry name" value="GUANINE DEAMINASE"/>
    <property type="match status" value="1"/>
</dbReference>
<dbReference type="AlphaFoldDB" id="A0A9W7KWW3"/>
<evidence type="ECO:0000256" key="7">
    <source>
        <dbReference type="ARBA" id="ARBA00022833"/>
    </source>
</evidence>